<dbReference type="SMART" id="SM00320">
    <property type="entry name" value="WD40"/>
    <property type="match status" value="10"/>
</dbReference>
<keyword evidence="5" id="KW-1185">Reference proteome</keyword>
<dbReference type="InterPro" id="IPR020472">
    <property type="entry name" value="WD40_PAC1"/>
</dbReference>
<evidence type="ECO:0000313" key="4">
    <source>
        <dbReference type="EMBL" id="KAH7308586.1"/>
    </source>
</evidence>
<dbReference type="PANTHER" id="PTHR19848:SF8">
    <property type="entry name" value="F-BOX AND WD REPEAT DOMAIN CONTAINING 7"/>
    <property type="match status" value="1"/>
</dbReference>
<dbReference type="CDD" id="cd00200">
    <property type="entry name" value="WD40"/>
    <property type="match status" value="1"/>
</dbReference>
<dbReference type="PROSITE" id="PS50294">
    <property type="entry name" value="WD_REPEATS_REGION"/>
    <property type="match status" value="5"/>
</dbReference>
<comment type="caution">
    <text evidence="4">The sequence shown here is derived from an EMBL/GenBank/DDBJ whole genome shotgun (WGS) entry which is preliminary data.</text>
</comment>
<dbReference type="InterPro" id="IPR019775">
    <property type="entry name" value="WD40_repeat_CS"/>
</dbReference>
<evidence type="ECO:0000256" key="3">
    <source>
        <dbReference type="PROSITE-ProRule" id="PRU00221"/>
    </source>
</evidence>
<sequence>MLLQQPALHIHLENLRRSTGRKHFNHANDFLALSRLFYDILEDSNLPQTYLVVDAVDECVGSSHLMQLIETSGQVTPRIKWLASTDPDRATPKGDFHLSLDTEAKSMVGVFDKSVARNVRSLARERRYDTTLGDKVQQLILDRSGGNYAWIRVACHMLRTTEPRHVLEILGEAPRGLEDLFAYLDTRINQLPYQDPQNCRRILSIAAAVYRPLHVDELATLAQLPQWVHVTDMLTSCYGFLEMRGKSVHFLHQLSKDHAIEMAKSRHGGSEYLHLFLIQRCLDVLSDFFDSNPQNQHGDAAMVLTVEESLTPVIYALSHWMKHASEISKISMHPETEASISWFLQKHLLKWLGAMKDLGQLGLAMSQCRALLLLWKVTNLISLMRDANRLSSVYALGTRRSASTADVFLFCPDSTGGKQDSLAKHFSCVTLRPMIPEQEPFLELRGHSDWIGDIEFSPDGKLLVSACDDRTVRIWDVETGTTQQAIQGHDAWVTLVSISHGFVASASNKATLYIWSLPAAQLFVKFDHMGTILALEFSLDGKRRLALAKDSIEIWDIESGKQHSVLTSAKSDDWGIFLSLAFSFDGTALASTNKGGAIKLWDIESSQIKAAFIDRGRPLCVAFSPAGQYLATSSTGATVKFWHNERAATSVSGVVHTDGPTEALAVSPDESCIAAACRGQIRFWDAKTGQLLEGKKEMPHGHYIRHLTFSPDGSLLASSSSDRSVKIWRVNDGEALHKLKHTGHVVHAAFSPCGRYVASVSQNPEIRVWDLEDASNSKELWSYYAGYVRFVCFSPDGQTLVSGGIGSTIMVWDLKSCSLRFPALEGHRHEVVGVAFIPGSKFILSACSGSRIMIWDITKGERVSGPIETKHIYEGLRHDPRYSSHIMTDLGARAIPIIDGVTAPNQDQQPSWAPYSVLCEGEKDDKDVWIIWNDRKVIYVPRCYDVVKTLVFGHNVALGCADGQVLIFGFSSNVEPSEMYRD</sequence>
<dbReference type="InterPro" id="IPR001680">
    <property type="entry name" value="WD40_rpt"/>
</dbReference>
<feature type="repeat" description="WD" evidence="3">
    <location>
        <begin position="444"/>
        <end position="485"/>
    </location>
</feature>
<reference evidence="4" key="1">
    <citation type="journal article" date="2021" name="Nat. Commun.">
        <title>Genetic determinants of endophytism in the Arabidopsis root mycobiome.</title>
        <authorList>
            <person name="Mesny F."/>
            <person name="Miyauchi S."/>
            <person name="Thiergart T."/>
            <person name="Pickel B."/>
            <person name="Atanasova L."/>
            <person name="Karlsson M."/>
            <person name="Huettel B."/>
            <person name="Barry K.W."/>
            <person name="Haridas S."/>
            <person name="Chen C."/>
            <person name="Bauer D."/>
            <person name="Andreopoulos W."/>
            <person name="Pangilinan J."/>
            <person name="LaButti K."/>
            <person name="Riley R."/>
            <person name="Lipzen A."/>
            <person name="Clum A."/>
            <person name="Drula E."/>
            <person name="Henrissat B."/>
            <person name="Kohler A."/>
            <person name="Grigoriev I.V."/>
            <person name="Martin F.M."/>
            <person name="Hacquard S."/>
        </authorList>
    </citation>
    <scope>NUCLEOTIDE SEQUENCE</scope>
    <source>
        <strain evidence="4">MPI-CAGE-CH-0235</strain>
    </source>
</reference>
<organism evidence="4 5">
    <name type="scientific">Stachybotrys elegans</name>
    <dbReference type="NCBI Taxonomy" id="80388"/>
    <lineage>
        <taxon>Eukaryota</taxon>
        <taxon>Fungi</taxon>
        <taxon>Dikarya</taxon>
        <taxon>Ascomycota</taxon>
        <taxon>Pezizomycotina</taxon>
        <taxon>Sordariomycetes</taxon>
        <taxon>Hypocreomycetidae</taxon>
        <taxon>Hypocreales</taxon>
        <taxon>Stachybotryaceae</taxon>
        <taxon>Stachybotrys</taxon>
    </lineage>
</organism>
<dbReference type="Proteomes" id="UP000813444">
    <property type="component" value="Unassembled WGS sequence"/>
</dbReference>
<evidence type="ECO:0000313" key="5">
    <source>
        <dbReference type="Proteomes" id="UP000813444"/>
    </source>
</evidence>
<accession>A0A8K0WLV8</accession>
<feature type="repeat" description="WD" evidence="3">
    <location>
        <begin position="824"/>
        <end position="865"/>
    </location>
</feature>
<dbReference type="PRINTS" id="PR00320">
    <property type="entry name" value="GPROTEINBRPT"/>
</dbReference>
<dbReference type="Pfam" id="PF00400">
    <property type="entry name" value="WD40"/>
    <property type="match status" value="7"/>
</dbReference>
<protein>
    <submittedName>
        <fullName evidence="4">WD40-repeat-containing domain protein</fullName>
    </submittedName>
</protein>
<dbReference type="Gene3D" id="2.130.10.10">
    <property type="entry name" value="YVTN repeat-like/Quinoprotein amine dehydrogenase"/>
    <property type="match status" value="3"/>
</dbReference>
<dbReference type="InterPro" id="IPR015943">
    <property type="entry name" value="WD40/YVTN_repeat-like_dom_sf"/>
</dbReference>
<dbReference type="InterPro" id="IPR036322">
    <property type="entry name" value="WD40_repeat_dom_sf"/>
</dbReference>
<keyword evidence="1 3" id="KW-0853">WD repeat</keyword>
<dbReference type="EMBL" id="JAGPNK010000015">
    <property type="protein sequence ID" value="KAH7308586.1"/>
    <property type="molecule type" value="Genomic_DNA"/>
</dbReference>
<dbReference type="AlphaFoldDB" id="A0A8K0WLV8"/>
<feature type="repeat" description="WD" evidence="3">
    <location>
        <begin position="781"/>
        <end position="816"/>
    </location>
</feature>
<feature type="repeat" description="WD" evidence="3">
    <location>
        <begin position="738"/>
        <end position="779"/>
    </location>
</feature>
<dbReference type="SUPFAM" id="SSF50978">
    <property type="entry name" value="WD40 repeat-like"/>
    <property type="match status" value="2"/>
</dbReference>
<feature type="repeat" description="WD" evidence="3">
    <location>
        <begin position="579"/>
        <end position="611"/>
    </location>
</feature>
<gene>
    <name evidence="4" type="ORF">B0I35DRAFT_491774</name>
</gene>
<name>A0A8K0WLV8_9HYPO</name>
<proteinExistence type="predicted"/>
<evidence type="ECO:0000256" key="2">
    <source>
        <dbReference type="ARBA" id="ARBA00022737"/>
    </source>
</evidence>
<dbReference type="OrthoDB" id="4896910at2759"/>
<feature type="repeat" description="WD" evidence="3">
    <location>
        <begin position="697"/>
        <end position="738"/>
    </location>
</feature>
<dbReference type="SUPFAM" id="SSF50960">
    <property type="entry name" value="TolB, C-terminal domain"/>
    <property type="match status" value="1"/>
</dbReference>
<dbReference type="PROSITE" id="PS00678">
    <property type="entry name" value="WD_REPEATS_1"/>
    <property type="match status" value="2"/>
</dbReference>
<dbReference type="PROSITE" id="PS50082">
    <property type="entry name" value="WD_REPEATS_2"/>
    <property type="match status" value="6"/>
</dbReference>
<evidence type="ECO:0000256" key="1">
    <source>
        <dbReference type="ARBA" id="ARBA00022574"/>
    </source>
</evidence>
<dbReference type="PANTHER" id="PTHR19848">
    <property type="entry name" value="WD40 REPEAT PROTEIN"/>
    <property type="match status" value="1"/>
</dbReference>
<keyword evidence="2" id="KW-0677">Repeat</keyword>